<evidence type="ECO:0000259" key="10">
    <source>
        <dbReference type="Pfam" id="PF22379"/>
    </source>
</evidence>
<dbReference type="OrthoDB" id="273123at2759"/>
<comment type="subcellular location">
    <subcellularLocation>
        <location evidence="1">Nucleus</location>
    </subcellularLocation>
</comment>
<dbReference type="InterPro" id="IPR015408">
    <property type="entry name" value="Znf_Mcm10/DnaG"/>
</dbReference>
<evidence type="ECO:0000256" key="6">
    <source>
        <dbReference type="ARBA" id="ARBA00022833"/>
    </source>
</evidence>
<dbReference type="EMBL" id="LKCN02000021">
    <property type="protein sequence ID" value="RCI08083.1"/>
    <property type="molecule type" value="Genomic_DNA"/>
</dbReference>
<dbReference type="Pfam" id="PF09329">
    <property type="entry name" value="zf-primase"/>
    <property type="match status" value="1"/>
</dbReference>
<sequence length="720" mass="79592">MKHGGSNAIGIKDRDNIRRIAATHLRKARSIRVSYRVGLIGSRDTFLDGTGPPGIGIRNGHTTLRSTDELGQGACAEPMTSTVQSQRQSRHVKTGTDGISKSASALPQIQVPASPVRRAPPPQQQKSPSRHSFGIDKSLTMREVSLKRAPTQRSGREHAASHSQGFLERRRALNVSTASSSTSTTKTVQGTQRLLSYNERLSASRTAEAARAQRQERVQKKRSNAFGIGQEEMEEYKKNAIEMSDDGPANAPTFTRQEVLSQGNLPKSMTTPNLGSLPSKSTDESDSFPEKPSDAAQAESSPFEPYSCFHLSRRILPHRVLARHVSGKNSLSLKDLLKTVKAPDYSLPDVDQDMVVFAILARKSEPRSHSHQASANKRTPEGKYMVMTLVDLKMEVELFLFRSGFTRFWKLTEGTVLAILNPTVMPPPPGRQDTGRFSLVINSDADTILEIGAARDLGFCRSLKKDGDVCGGWVNRKRTEFCEFHSNEAVRKQRSKRLEVNSGGFGGRKPDSRELRKPTNNNYDWETKTKWFASRSHSAADLIDGKNRTATDKKEREDFLRRSLEAKEREREIMRKLGRVGNAAGKEYMLMRSAGCRTSETTDVGDAPTAKGRLGEAAAISLGLHKGKDRAIHLSPIKRKRPQSSLASPSLLARPGYGWGSSLKEKLTKMREGDEAPREGKSPTRKKTRFVTDRGIREAGRDSLGKEADIGEDDELIIVG</sequence>
<dbReference type="GO" id="GO:0043596">
    <property type="term" value="C:nuclear replication fork"/>
    <property type="evidence" value="ECO:0007669"/>
    <property type="project" value="TreeGrafter"/>
</dbReference>
<dbReference type="STRING" id="1330021.A0A367L0X1"/>
<keyword evidence="5" id="KW-0863">Zinc-finger</keyword>
<evidence type="ECO:0000313" key="12">
    <source>
        <dbReference type="Proteomes" id="UP000253664"/>
    </source>
</evidence>
<dbReference type="GO" id="GO:0006270">
    <property type="term" value="P:DNA replication initiation"/>
    <property type="evidence" value="ECO:0007669"/>
    <property type="project" value="InterPro"/>
</dbReference>
<keyword evidence="3" id="KW-0235">DNA replication</keyword>
<comment type="caution">
    <text evidence="11">The sequence shown here is derived from an EMBL/GenBank/DDBJ whole genome shotgun (WGS) entry which is preliminary data.</text>
</comment>
<keyword evidence="4" id="KW-0479">Metal-binding</keyword>
<feature type="compositionally biased region" description="Polar residues" evidence="8">
    <location>
        <begin position="261"/>
        <end position="280"/>
    </location>
</feature>
<proteinExistence type="inferred from homology"/>
<keyword evidence="7" id="KW-0539">Nucleus</keyword>
<dbReference type="Proteomes" id="UP000253664">
    <property type="component" value="Unassembled WGS sequence"/>
</dbReference>
<organism evidence="11 12">
    <name type="scientific">Ophiocordyceps polyrhachis-furcata BCC 54312</name>
    <dbReference type="NCBI Taxonomy" id="1330021"/>
    <lineage>
        <taxon>Eukaryota</taxon>
        <taxon>Fungi</taxon>
        <taxon>Dikarya</taxon>
        <taxon>Ascomycota</taxon>
        <taxon>Pezizomycotina</taxon>
        <taxon>Sordariomycetes</taxon>
        <taxon>Hypocreomycetidae</taxon>
        <taxon>Hypocreales</taxon>
        <taxon>Ophiocordycipitaceae</taxon>
        <taxon>Ophiocordyceps</taxon>
    </lineage>
</organism>
<evidence type="ECO:0000256" key="1">
    <source>
        <dbReference type="ARBA" id="ARBA00004123"/>
    </source>
</evidence>
<feature type="domain" description="MCM10 OB-fold" evidence="10">
    <location>
        <begin position="306"/>
        <end position="442"/>
    </location>
</feature>
<keyword evidence="6" id="KW-0862">Zinc</keyword>
<dbReference type="GO" id="GO:0008270">
    <property type="term" value="F:zinc ion binding"/>
    <property type="evidence" value="ECO:0007669"/>
    <property type="project" value="UniProtKB-KW"/>
</dbReference>
<dbReference type="InterPro" id="IPR040184">
    <property type="entry name" value="Mcm10"/>
</dbReference>
<evidence type="ECO:0000256" key="2">
    <source>
        <dbReference type="ARBA" id="ARBA00009679"/>
    </source>
</evidence>
<feature type="region of interest" description="Disordered" evidence="8">
    <location>
        <begin position="204"/>
        <end position="231"/>
    </location>
</feature>
<dbReference type="InterPro" id="IPR012340">
    <property type="entry name" value="NA-bd_OB-fold"/>
</dbReference>
<evidence type="ECO:0000256" key="7">
    <source>
        <dbReference type="ARBA" id="ARBA00023242"/>
    </source>
</evidence>
<dbReference type="PANTHER" id="PTHR13454:SF11">
    <property type="entry name" value="PROTEIN MCM10 HOMOLOG"/>
    <property type="match status" value="1"/>
</dbReference>
<evidence type="ECO:0000313" key="11">
    <source>
        <dbReference type="EMBL" id="RCI08083.1"/>
    </source>
</evidence>
<evidence type="ECO:0000256" key="5">
    <source>
        <dbReference type="ARBA" id="ARBA00022771"/>
    </source>
</evidence>
<dbReference type="PANTHER" id="PTHR13454">
    <property type="entry name" value="PROTEIN MCM10 HOMOLOG"/>
    <property type="match status" value="1"/>
</dbReference>
<accession>A0A367L0X1</accession>
<comment type="similarity">
    <text evidence="2">Belongs to the MCM10 family.</text>
</comment>
<feature type="domain" description="Zinc finger Mcm10/DnaG-type" evidence="9">
    <location>
        <begin position="452"/>
        <end position="497"/>
    </location>
</feature>
<feature type="region of interest" description="Disordered" evidence="8">
    <location>
        <begin position="500"/>
        <end position="520"/>
    </location>
</feature>
<feature type="compositionally biased region" description="Basic and acidic residues" evidence="8">
    <location>
        <begin position="690"/>
        <end position="707"/>
    </location>
</feature>
<feature type="region of interest" description="Disordered" evidence="8">
    <location>
        <begin position="261"/>
        <end position="300"/>
    </location>
</feature>
<evidence type="ECO:0000256" key="8">
    <source>
        <dbReference type="SAM" id="MobiDB-lite"/>
    </source>
</evidence>
<feature type="compositionally biased region" description="Polar residues" evidence="8">
    <location>
        <begin position="97"/>
        <end position="107"/>
    </location>
</feature>
<evidence type="ECO:0000256" key="3">
    <source>
        <dbReference type="ARBA" id="ARBA00022705"/>
    </source>
</evidence>
<feature type="compositionally biased region" description="Basic and acidic residues" evidence="8">
    <location>
        <begin position="668"/>
        <end position="682"/>
    </location>
</feature>
<reference evidence="11 12" key="1">
    <citation type="journal article" date="2015" name="BMC Genomics">
        <title>Insights from the genome of Ophiocordyceps polyrhachis-furcata to pathogenicity and host specificity in insect fungi.</title>
        <authorList>
            <person name="Wichadakul D."/>
            <person name="Kobmoo N."/>
            <person name="Ingsriswang S."/>
            <person name="Tangphatsornruang S."/>
            <person name="Chantasingh D."/>
            <person name="Luangsa-ard J.J."/>
            <person name="Eurwilaichitr L."/>
        </authorList>
    </citation>
    <scope>NUCLEOTIDE SEQUENCE [LARGE SCALE GENOMIC DNA]</scope>
    <source>
        <strain evidence="11 12">BCC 54312</strain>
    </source>
</reference>
<keyword evidence="12" id="KW-1185">Reference proteome</keyword>
<gene>
    <name evidence="11" type="ORF">L249_6218</name>
</gene>
<dbReference type="Pfam" id="PF22379">
    <property type="entry name" value="OB_MCM10"/>
    <property type="match status" value="1"/>
</dbReference>
<dbReference type="GO" id="GO:0003697">
    <property type="term" value="F:single-stranded DNA binding"/>
    <property type="evidence" value="ECO:0007669"/>
    <property type="project" value="InterPro"/>
</dbReference>
<evidence type="ECO:0000259" key="9">
    <source>
        <dbReference type="Pfam" id="PF09329"/>
    </source>
</evidence>
<dbReference type="AlphaFoldDB" id="A0A367L0X1"/>
<evidence type="ECO:0000256" key="4">
    <source>
        <dbReference type="ARBA" id="ARBA00022723"/>
    </source>
</evidence>
<feature type="region of interest" description="Disordered" evidence="8">
    <location>
        <begin position="668"/>
        <end position="707"/>
    </location>
</feature>
<protein>
    <submittedName>
        <fullName evidence="11">Uncharacterized protein</fullName>
    </submittedName>
</protein>
<feature type="region of interest" description="Disordered" evidence="8">
    <location>
        <begin position="79"/>
        <end position="169"/>
    </location>
</feature>
<dbReference type="Gene3D" id="2.40.50.140">
    <property type="entry name" value="Nucleic acid-binding proteins"/>
    <property type="match status" value="1"/>
</dbReference>
<dbReference type="GO" id="GO:0003688">
    <property type="term" value="F:DNA replication origin binding"/>
    <property type="evidence" value="ECO:0007669"/>
    <property type="project" value="TreeGrafter"/>
</dbReference>
<feature type="compositionally biased region" description="Basic and acidic residues" evidence="8">
    <location>
        <begin position="508"/>
        <end position="517"/>
    </location>
</feature>
<name>A0A367L0X1_9HYPO</name>
<dbReference type="InterPro" id="IPR055065">
    <property type="entry name" value="OB_MCM10"/>
</dbReference>